<dbReference type="InterPro" id="IPR011006">
    <property type="entry name" value="CheY-like_superfamily"/>
</dbReference>
<evidence type="ECO:0000256" key="1">
    <source>
        <dbReference type="ARBA" id="ARBA00004496"/>
    </source>
</evidence>
<dbReference type="PROSITE" id="PS00041">
    <property type="entry name" value="HTH_ARAC_FAMILY_1"/>
    <property type="match status" value="1"/>
</dbReference>
<proteinExistence type="predicted"/>
<evidence type="ECO:0000256" key="6">
    <source>
        <dbReference type="ARBA" id="ARBA00023125"/>
    </source>
</evidence>
<organism evidence="11 12">
    <name type="scientific">Paenibacillus cremeus</name>
    <dbReference type="NCBI Taxonomy" id="2163881"/>
    <lineage>
        <taxon>Bacteria</taxon>
        <taxon>Bacillati</taxon>
        <taxon>Bacillota</taxon>
        <taxon>Bacilli</taxon>
        <taxon>Bacillales</taxon>
        <taxon>Paenibacillaceae</taxon>
        <taxon>Paenibacillus</taxon>
    </lineage>
</organism>
<dbReference type="InterPro" id="IPR009057">
    <property type="entry name" value="Homeodomain-like_sf"/>
</dbReference>
<dbReference type="AlphaFoldDB" id="A0A559K3X6"/>
<reference evidence="11 12" key="1">
    <citation type="submission" date="2019-07" db="EMBL/GenBank/DDBJ databases">
        <authorList>
            <person name="Kim J."/>
        </authorList>
    </citation>
    <scope>NUCLEOTIDE SEQUENCE [LARGE SCALE GENOMIC DNA]</scope>
    <source>
        <strain evidence="11 12">JC52</strain>
    </source>
</reference>
<dbReference type="GO" id="GO:0043565">
    <property type="term" value="F:sequence-specific DNA binding"/>
    <property type="evidence" value="ECO:0007669"/>
    <property type="project" value="InterPro"/>
</dbReference>
<dbReference type="CDD" id="cd17536">
    <property type="entry name" value="REC_YesN-like"/>
    <property type="match status" value="1"/>
</dbReference>
<feature type="domain" description="HTH araC/xylS-type" evidence="9">
    <location>
        <begin position="355"/>
        <end position="453"/>
    </location>
</feature>
<keyword evidence="12" id="KW-1185">Reference proteome</keyword>
<dbReference type="SMART" id="SM00342">
    <property type="entry name" value="HTH_ARAC"/>
    <property type="match status" value="1"/>
</dbReference>
<evidence type="ECO:0000256" key="8">
    <source>
        <dbReference type="PROSITE-ProRule" id="PRU00169"/>
    </source>
</evidence>
<dbReference type="RefSeq" id="WP_144852993.1">
    <property type="nucleotide sequence ID" value="NZ_VNJI01000047.1"/>
</dbReference>
<evidence type="ECO:0000256" key="5">
    <source>
        <dbReference type="ARBA" id="ARBA00023015"/>
    </source>
</evidence>
<evidence type="ECO:0000259" key="10">
    <source>
        <dbReference type="PROSITE" id="PS50110"/>
    </source>
</evidence>
<keyword evidence="5" id="KW-0805">Transcription regulation</keyword>
<comment type="subcellular location">
    <subcellularLocation>
        <location evidence="1">Cytoplasm</location>
    </subcellularLocation>
</comment>
<dbReference type="SMART" id="SM00448">
    <property type="entry name" value="REC"/>
    <property type="match status" value="1"/>
</dbReference>
<dbReference type="PRINTS" id="PR00032">
    <property type="entry name" value="HTHARAC"/>
</dbReference>
<dbReference type="EMBL" id="VNJI01000047">
    <property type="protein sequence ID" value="TVY06845.1"/>
    <property type="molecule type" value="Genomic_DNA"/>
</dbReference>
<dbReference type="PANTHER" id="PTHR42713">
    <property type="entry name" value="HISTIDINE KINASE-RELATED"/>
    <property type="match status" value="1"/>
</dbReference>
<dbReference type="InterPro" id="IPR001789">
    <property type="entry name" value="Sig_transdc_resp-reg_receiver"/>
</dbReference>
<keyword evidence="3 8" id="KW-0597">Phosphoprotein</keyword>
<dbReference type="InterPro" id="IPR020449">
    <property type="entry name" value="Tscrpt_reg_AraC-type_HTH"/>
</dbReference>
<feature type="domain" description="Response regulatory" evidence="10">
    <location>
        <begin position="2"/>
        <end position="118"/>
    </location>
</feature>
<dbReference type="Pfam" id="PF12833">
    <property type="entry name" value="HTH_18"/>
    <property type="match status" value="1"/>
</dbReference>
<name>A0A559K3X6_9BACL</name>
<sequence length="459" mass="51538">MKICVVDDESAVRAGIIFKLNSLSKPLDVFDVEFGQAALEKVRHIRPEIVITDILMPELTGLELLQQIKRELPATKVVLLSGYNEFEYARKALQLGATNYLLKPVDRGELLALVTAVELEGQERLAADVHTYAAQLSEHHIELELLSLEAADLWNDETAPKRIDLTDSDGDGISATGNLIFTFQCNRNINGAVRECSWTEPGCFTGKEQFVPALLKKLERWEATRFFGAAAPPHTTGEPQLKQAAQLRQAILHAVKEQDVPGLELQLSSYLHCVGGFSLKSLRKECSYLMAALDEALTTRYDITMVEENKLAYWTSWMEQHPHWSCLKERLTKFVLGGVKALAEVGQAEPMDLVDKAMQLVLRNIGGSISLESVAASLSVHSVTLSRIFKQHTGENFVRYVVRQKMKQAERLVLESDRKVGDIADEVGYADYRYFTLLFKQAYGLTPTDYRKKHRGAER</sequence>
<evidence type="ECO:0000256" key="4">
    <source>
        <dbReference type="ARBA" id="ARBA00023012"/>
    </source>
</evidence>
<dbReference type="SUPFAM" id="SSF52172">
    <property type="entry name" value="CheY-like"/>
    <property type="match status" value="1"/>
</dbReference>
<feature type="modified residue" description="4-aspartylphosphate" evidence="8">
    <location>
        <position position="53"/>
    </location>
</feature>
<dbReference type="GO" id="GO:0000160">
    <property type="term" value="P:phosphorelay signal transduction system"/>
    <property type="evidence" value="ECO:0007669"/>
    <property type="project" value="UniProtKB-KW"/>
</dbReference>
<dbReference type="OrthoDB" id="2660749at2"/>
<protein>
    <submittedName>
        <fullName evidence="11">Response regulator</fullName>
    </submittedName>
</protein>
<dbReference type="PROSITE" id="PS50110">
    <property type="entry name" value="RESPONSE_REGULATORY"/>
    <property type="match status" value="1"/>
</dbReference>
<dbReference type="InterPro" id="IPR051552">
    <property type="entry name" value="HptR"/>
</dbReference>
<keyword evidence="4" id="KW-0902">Two-component regulatory system</keyword>
<gene>
    <name evidence="11" type="ORF">FPZ49_26980</name>
</gene>
<dbReference type="Pfam" id="PF00072">
    <property type="entry name" value="Response_reg"/>
    <property type="match status" value="1"/>
</dbReference>
<dbReference type="Proteomes" id="UP000317036">
    <property type="component" value="Unassembled WGS sequence"/>
</dbReference>
<keyword evidence="2" id="KW-0963">Cytoplasm</keyword>
<evidence type="ECO:0000259" key="9">
    <source>
        <dbReference type="PROSITE" id="PS01124"/>
    </source>
</evidence>
<comment type="caution">
    <text evidence="11">The sequence shown here is derived from an EMBL/GenBank/DDBJ whole genome shotgun (WGS) entry which is preliminary data.</text>
</comment>
<evidence type="ECO:0000313" key="11">
    <source>
        <dbReference type="EMBL" id="TVY06845.1"/>
    </source>
</evidence>
<dbReference type="InterPro" id="IPR018060">
    <property type="entry name" value="HTH_AraC"/>
</dbReference>
<keyword evidence="7" id="KW-0804">Transcription</keyword>
<dbReference type="GO" id="GO:0005737">
    <property type="term" value="C:cytoplasm"/>
    <property type="evidence" value="ECO:0007669"/>
    <property type="project" value="UniProtKB-SubCell"/>
</dbReference>
<keyword evidence="6" id="KW-0238">DNA-binding</keyword>
<dbReference type="Gene3D" id="3.40.50.2300">
    <property type="match status" value="1"/>
</dbReference>
<dbReference type="GO" id="GO:0003700">
    <property type="term" value="F:DNA-binding transcription factor activity"/>
    <property type="evidence" value="ECO:0007669"/>
    <property type="project" value="InterPro"/>
</dbReference>
<evidence type="ECO:0000256" key="3">
    <source>
        <dbReference type="ARBA" id="ARBA00022553"/>
    </source>
</evidence>
<dbReference type="SUPFAM" id="SSF46689">
    <property type="entry name" value="Homeodomain-like"/>
    <property type="match status" value="2"/>
</dbReference>
<dbReference type="PANTHER" id="PTHR42713:SF3">
    <property type="entry name" value="TRANSCRIPTIONAL REGULATORY PROTEIN HPTR"/>
    <property type="match status" value="1"/>
</dbReference>
<accession>A0A559K3X6</accession>
<evidence type="ECO:0000313" key="12">
    <source>
        <dbReference type="Proteomes" id="UP000317036"/>
    </source>
</evidence>
<evidence type="ECO:0000256" key="7">
    <source>
        <dbReference type="ARBA" id="ARBA00023163"/>
    </source>
</evidence>
<dbReference type="PROSITE" id="PS01124">
    <property type="entry name" value="HTH_ARAC_FAMILY_2"/>
    <property type="match status" value="1"/>
</dbReference>
<dbReference type="Gene3D" id="1.10.10.60">
    <property type="entry name" value="Homeodomain-like"/>
    <property type="match status" value="2"/>
</dbReference>
<evidence type="ECO:0000256" key="2">
    <source>
        <dbReference type="ARBA" id="ARBA00022490"/>
    </source>
</evidence>
<dbReference type="InterPro" id="IPR018062">
    <property type="entry name" value="HTH_AraC-typ_CS"/>
</dbReference>